<reference evidence="6" key="1">
    <citation type="submission" date="2016-10" db="EMBL/GenBank/DDBJ databases">
        <authorList>
            <person name="Varghese N."/>
            <person name="Submissions S."/>
        </authorList>
    </citation>
    <scope>NUCLEOTIDE SEQUENCE [LARGE SCALE GENOMIC DNA]</scope>
    <source>
        <strain evidence="6">DSM 43161</strain>
    </source>
</reference>
<dbReference type="Proteomes" id="UP000183642">
    <property type="component" value="Unassembled WGS sequence"/>
</dbReference>
<dbReference type="EMBL" id="FOWE01000003">
    <property type="protein sequence ID" value="SFO13088.1"/>
    <property type="molecule type" value="Genomic_DNA"/>
</dbReference>
<name>A0A1I5ENM9_9ACTN</name>
<gene>
    <name evidence="5" type="ORF">SAMN05660359_01624</name>
</gene>
<dbReference type="AlphaFoldDB" id="A0A1I5ENM9"/>
<evidence type="ECO:0000256" key="1">
    <source>
        <dbReference type="ARBA" id="ARBA00022603"/>
    </source>
</evidence>
<keyword evidence="3" id="KW-0949">S-adenosyl-L-methionine</keyword>
<feature type="domain" description="Methyltransferase" evidence="4">
    <location>
        <begin position="45"/>
        <end position="138"/>
    </location>
</feature>
<keyword evidence="2 5" id="KW-0808">Transferase</keyword>
<dbReference type="InterPro" id="IPR041698">
    <property type="entry name" value="Methyltransf_25"/>
</dbReference>
<dbReference type="GO" id="GO:0032259">
    <property type="term" value="P:methylation"/>
    <property type="evidence" value="ECO:0007669"/>
    <property type="project" value="UniProtKB-KW"/>
</dbReference>
<sequence>MDRARLSAIAHRWHPVAAPVSDDALRRLVGRLAPPAGAGRTRTALDLGCGSGAWLLALLGAHPAFDGVGVDTSAPALDAARDRAAMAGLVGRAVFVEADAATWEGGPADVVLCIGAAHAFGGTAGALAAVRRHLRPGGRVLFGDGFWEAGPSEAALAGLQAEPGELPDLPGLLAEVGRAGFEPGYGHVSTLAEWDEYEWCWTGALTEWALTEAPHGEREQALDAARTHRRQWLEGYRGELGFLTVVLHDTRA</sequence>
<dbReference type="InterPro" id="IPR029063">
    <property type="entry name" value="SAM-dependent_MTases_sf"/>
</dbReference>
<evidence type="ECO:0000259" key="4">
    <source>
        <dbReference type="Pfam" id="PF13649"/>
    </source>
</evidence>
<evidence type="ECO:0000313" key="5">
    <source>
        <dbReference type="EMBL" id="SFO13088.1"/>
    </source>
</evidence>
<dbReference type="Pfam" id="PF13649">
    <property type="entry name" value="Methyltransf_25"/>
    <property type="match status" value="1"/>
</dbReference>
<dbReference type="SUPFAM" id="SSF53335">
    <property type="entry name" value="S-adenosyl-L-methionine-dependent methyltransferases"/>
    <property type="match status" value="1"/>
</dbReference>
<dbReference type="PANTHER" id="PTHR43464">
    <property type="entry name" value="METHYLTRANSFERASE"/>
    <property type="match status" value="1"/>
</dbReference>
<protein>
    <submittedName>
        <fullName evidence="5">Methyltransferase domain-containing protein</fullName>
    </submittedName>
</protein>
<evidence type="ECO:0000256" key="3">
    <source>
        <dbReference type="ARBA" id="ARBA00022691"/>
    </source>
</evidence>
<dbReference type="CDD" id="cd02440">
    <property type="entry name" value="AdoMet_MTases"/>
    <property type="match status" value="1"/>
</dbReference>
<dbReference type="GO" id="GO:0008168">
    <property type="term" value="F:methyltransferase activity"/>
    <property type="evidence" value="ECO:0007669"/>
    <property type="project" value="UniProtKB-KW"/>
</dbReference>
<organism evidence="5 6">
    <name type="scientific">Geodermatophilus obscurus</name>
    <dbReference type="NCBI Taxonomy" id="1861"/>
    <lineage>
        <taxon>Bacteria</taxon>
        <taxon>Bacillati</taxon>
        <taxon>Actinomycetota</taxon>
        <taxon>Actinomycetes</taxon>
        <taxon>Geodermatophilales</taxon>
        <taxon>Geodermatophilaceae</taxon>
        <taxon>Geodermatophilus</taxon>
    </lineage>
</organism>
<keyword evidence="1 5" id="KW-0489">Methyltransferase</keyword>
<keyword evidence="6" id="KW-1185">Reference proteome</keyword>
<accession>A0A1I5ENM9</accession>
<dbReference type="PANTHER" id="PTHR43464:SF19">
    <property type="entry name" value="UBIQUINONE BIOSYNTHESIS O-METHYLTRANSFERASE, MITOCHONDRIAL"/>
    <property type="match status" value="1"/>
</dbReference>
<evidence type="ECO:0000256" key="2">
    <source>
        <dbReference type="ARBA" id="ARBA00022679"/>
    </source>
</evidence>
<dbReference type="OrthoDB" id="474235at2"/>
<proteinExistence type="predicted"/>
<evidence type="ECO:0000313" key="6">
    <source>
        <dbReference type="Proteomes" id="UP000183642"/>
    </source>
</evidence>
<dbReference type="Gene3D" id="3.40.50.150">
    <property type="entry name" value="Vaccinia Virus protein VP39"/>
    <property type="match status" value="1"/>
</dbReference>
<dbReference type="RefSeq" id="WP_075012975.1">
    <property type="nucleotide sequence ID" value="NZ_FOWE01000003.1"/>
</dbReference>